<sequence length="617" mass="69031">MSSYVQSGYPSTDHHASSSSPLPMLRRWRPFLRPNGTLRIGIFFTAFILSKLADPSETLLVDPKLASLLPTPTPTPVLEGPSPPSPSASPGIRDVVAPTRGFFSRDYSLGLGWNNMRYIIEAALLEAELLNRTLVLPSFVYARACEYNISVCADYAPMVNKGDVIGWDEWRELPLEQQMAFRIPISLMVNITHLRSRQPVITVSEYLRLHGQSPESESTSGFWPRESYHTHPNVFETDKTKMPSLFVIENHWYDPAGTNRVDYIPEAMKRRGNLERDPGPDNYDGGAEYWPSLEPTEISSRLAAALPEDHFVLDWNAAKNVLTSSDLGEVAGLDDDGIVEELLNAHGWEVLHTFQSAKGMDFAKTVVNHLTEVAPRSSIRGFRDDYYDVDADVVVLAGETHLYRKPGSLRFTGALARNRYANTVVHSLIPPQKVFDLAEVLASRMRLLTEDRLWMGAHMRRGDFIRLGWATEMDPEAHVQRVKERLLAGRSILADMYGRGGHLTTYDLDGAKPDLEQATLPPPRAEDPFFVATDERDPDARRKIAAAGALFMSDLITMDDRREFGWPLMITDVLALVEQQLLAHSAFFYGHGMSSLAGVITNLRAARGADPRTMLLD</sequence>
<dbReference type="Gene3D" id="3.40.50.11350">
    <property type="match status" value="1"/>
</dbReference>
<reference evidence="2" key="1">
    <citation type="submission" date="2022-01" db="EMBL/GenBank/DDBJ databases">
        <title>Comparative genomics reveals a dynamic genome evolution in the ectomycorrhizal milk-cap (Lactarius) mushrooms.</title>
        <authorList>
            <consortium name="DOE Joint Genome Institute"/>
            <person name="Lebreton A."/>
            <person name="Tang N."/>
            <person name="Kuo A."/>
            <person name="LaButti K."/>
            <person name="Drula E."/>
            <person name="Barry K."/>
            <person name="Clum A."/>
            <person name="Lipzen A."/>
            <person name="Mousain D."/>
            <person name="Ng V."/>
            <person name="Wang R."/>
            <person name="Wang X."/>
            <person name="Dai Y."/>
            <person name="Henrissat B."/>
            <person name="Grigoriev I.V."/>
            <person name="Guerin-Laguette A."/>
            <person name="Yu F."/>
            <person name="Martin F.M."/>
        </authorList>
    </citation>
    <scope>NUCLEOTIDE SEQUENCE</scope>
    <source>
        <strain evidence="2">QP</strain>
    </source>
</reference>
<keyword evidence="3" id="KW-1185">Reference proteome</keyword>
<dbReference type="EMBL" id="JAKELL010000007">
    <property type="protein sequence ID" value="KAH8997284.1"/>
    <property type="molecule type" value="Genomic_DNA"/>
</dbReference>
<name>A0AAD4LNX0_9AGAM</name>
<evidence type="ECO:0000256" key="1">
    <source>
        <dbReference type="SAM" id="MobiDB-lite"/>
    </source>
</evidence>
<feature type="region of interest" description="Disordered" evidence="1">
    <location>
        <begin position="1"/>
        <end position="21"/>
    </location>
</feature>
<dbReference type="AlphaFoldDB" id="A0AAD4LNX0"/>
<protein>
    <recommendedName>
        <fullName evidence="4">O-fucosyltransferase family protein</fullName>
    </recommendedName>
</protein>
<feature type="compositionally biased region" description="Pro residues" evidence="1">
    <location>
        <begin position="72"/>
        <end position="87"/>
    </location>
</feature>
<proteinExistence type="predicted"/>
<evidence type="ECO:0000313" key="2">
    <source>
        <dbReference type="EMBL" id="KAH8997284.1"/>
    </source>
</evidence>
<accession>A0AAD4LNX0</accession>
<dbReference type="Proteomes" id="UP001201163">
    <property type="component" value="Unassembled WGS sequence"/>
</dbReference>
<organism evidence="2 3">
    <name type="scientific">Lactarius akahatsu</name>
    <dbReference type="NCBI Taxonomy" id="416441"/>
    <lineage>
        <taxon>Eukaryota</taxon>
        <taxon>Fungi</taxon>
        <taxon>Dikarya</taxon>
        <taxon>Basidiomycota</taxon>
        <taxon>Agaricomycotina</taxon>
        <taxon>Agaricomycetes</taxon>
        <taxon>Russulales</taxon>
        <taxon>Russulaceae</taxon>
        <taxon>Lactarius</taxon>
    </lineage>
</organism>
<evidence type="ECO:0008006" key="4">
    <source>
        <dbReference type="Google" id="ProtNLM"/>
    </source>
</evidence>
<feature type="compositionally biased region" description="Polar residues" evidence="1">
    <location>
        <begin position="1"/>
        <end position="10"/>
    </location>
</feature>
<dbReference type="CDD" id="cd11296">
    <property type="entry name" value="O-FucT_like"/>
    <property type="match status" value="1"/>
</dbReference>
<evidence type="ECO:0000313" key="3">
    <source>
        <dbReference type="Proteomes" id="UP001201163"/>
    </source>
</evidence>
<feature type="region of interest" description="Disordered" evidence="1">
    <location>
        <begin position="72"/>
        <end position="92"/>
    </location>
</feature>
<comment type="caution">
    <text evidence="2">The sequence shown here is derived from an EMBL/GenBank/DDBJ whole genome shotgun (WGS) entry which is preliminary data.</text>
</comment>
<gene>
    <name evidence="2" type="ORF">EDB92DRAFT_2112035</name>
</gene>